<comment type="caution">
    <text evidence="4">The sequence shown here is derived from an EMBL/GenBank/DDBJ whole genome shotgun (WGS) entry which is preliminary data.</text>
</comment>
<accession>A0A368KQD5</accession>
<evidence type="ECO:0000256" key="2">
    <source>
        <dbReference type="SAM" id="Phobius"/>
    </source>
</evidence>
<dbReference type="SUPFAM" id="SSF52833">
    <property type="entry name" value="Thioredoxin-like"/>
    <property type="match status" value="1"/>
</dbReference>
<gene>
    <name evidence="4" type="ORF">DTL42_13665</name>
</gene>
<dbReference type="InterPro" id="IPR008756">
    <property type="entry name" value="Peptidase_M56"/>
</dbReference>
<organism evidence="4 5">
    <name type="scientific">Bremerella cremea</name>
    <dbReference type="NCBI Taxonomy" id="1031537"/>
    <lineage>
        <taxon>Bacteria</taxon>
        <taxon>Pseudomonadati</taxon>
        <taxon>Planctomycetota</taxon>
        <taxon>Planctomycetia</taxon>
        <taxon>Pirellulales</taxon>
        <taxon>Pirellulaceae</taxon>
        <taxon>Bremerella</taxon>
    </lineage>
</organism>
<dbReference type="RefSeq" id="WP_114369295.1">
    <property type="nucleotide sequence ID" value="NZ_QPEX01000027.1"/>
</dbReference>
<sequence length="1390" mass="153083">MSFFSPLIVFALNLAIAASLCLGVALLLSRRFASLPKRYGTLSAGLAGCLLAPAAVALGTWLSLGMLPSMDVVASRSPATNTLPVESTPKPNLPPVRQPMAKTEAAAYAEDRPRTASPAPVVREPARLVAASSQPKQREIPPVLSQSAPRAEPVADANAWLKWTWLTGLTLILAWLLGCAIMIARQLRNILRCRAFLSSCQPVADETVQALLAEQCQQLGIANDVRLLESNSLPAPLVVAWWRPTVVLPTDINLELSSCQFRSVLAHELAHIQRRDHWTTTAQAIAVILYWWNPLVHGTVARMNGLREMICDDIATSLNLQNENRVEPTDYAESLVKMAERAVRYQQMAGSLGISLSSYSEMERRIRRILSERTSPVELRITKRFLAGLTALSLLLVVGLAFAQVPAEKPPVSESKETAPAKAAQEEKKDETKSAKNDQKPKKTHKLEGVVLDQDGKPVAGATVHVVSAQFGHDEQLTTDKQGHYQTDAEIGLGYRRIYAMSPDGKRMGFYKPPGVVKEGDSQVAEIRLEPIKTAQVKVVDGEGAPIEAAQVALQLGHPSMAGPATTNAEGIATLTFPESEQIQSAIAWKDHAGFDYKLYSLPYQQAGDQLTKKPEFPLDGIETLELTGAKPLTVHVTDTDGKPLPKVKTHVWLLKKEQESDQLNFSYYLDCFTRNTDATGSVAFNWFPAWQKEATTVWPKIEGYVRARGMYEPVADAGTLNVKLDRLVPLRGKVTLPDGKPAADIYVSAIGDGYSFDDFRGGGKTDENGRYEIFVSPNQIYMLSIYGKEWSAPAQSGFAVLPGEEVPEHDFVLAPSTRVYGQVLNKATGKPVAGELLYLTQKGKSLNDIGKEILPNPEKSNRWVSPFHQLNRKSGDEGEFEFFVGEGEYSLFISGYDAEKFTLAGEAEKKVNLSIEVDEKVLFTGKVLDDQTGKPIAGAKIHAVSRNFNRHNDWQASTTNDGKFQVERYAEATYLYVTDGTRTLGTIAEIDANETNATFRLKKLGSATGRLMTEDGSQVAAGVKLYYGYRIQDITKVYSSNRFGALITTDEKGQFTMPALAPGWEYECALHDHPSGYVLNVAKVTVEPGQTVDLGKVNTPEAPKPYVPPTLAERTQSAFEIKGTPLERLASGKRNIKIVNQNLLIVFADPTDPRVKSLMQIRFEDEDFRAYRDDFRFMAIPTDQDRLEAAQTLAQELKLPPLSNDELLLVIVNREGELAGKITAGQICEGEAVAKTNLFSQLDHYKIKPHDARQLLDEALAKAARENKRVLVQETATWCGPCLRLSRLLLEKKQWEKDYVWVKMDHRWTGAAEIMKEMRGEASGGIPWFAILDAEGNKLATSNLPDSGNNIGFPSEATGQEHFANMLKATRQRMTDQEIADLAAAAGEK</sequence>
<dbReference type="InterPro" id="IPR052173">
    <property type="entry name" value="Beta-lactam_resp_regulator"/>
</dbReference>
<dbReference type="SUPFAM" id="SSF49464">
    <property type="entry name" value="Carboxypeptidase regulatory domain-like"/>
    <property type="match status" value="2"/>
</dbReference>
<dbReference type="InterPro" id="IPR036249">
    <property type="entry name" value="Thioredoxin-like_sf"/>
</dbReference>
<dbReference type="PANTHER" id="PTHR34978">
    <property type="entry name" value="POSSIBLE SENSOR-TRANSDUCER PROTEIN BLAR"/>
    <property type="match status" value="1"/>
</dbReference>
<proteinExistence type="predicted"/>
<dbReference type="CDD" id="cd07341">
    <property type="entry name" value="M56_BlaR1_MecR1_like"/>
    <property type="match status" value="1"/>
</dbReference>
<feature type="region of interest" description="Disordered" evidence="1">
    <location>
        <begin position="128"/>
        <end position="148"/>
    </location>
</feature>
<dbReference type="EMBL" id="QPEX01000027">
    <property type="protein sequence ID" value="RCS48247.1"/>
    <property type="molecule type" value="Genomic_DNA"/>
</dbReference>
<reference evidence="4 5" key="1">
    <citation type="submission" date="2018-07" db="EMBL/GenBank/DDBJ databases">
        <title>Comparative genomes isolates from brazilian mangrove.</title>
        <authorList>
            <person name="De Araujo J.E."/>
            <person name="Taketani R.G."/>
            <person name="Silva M.C.P."/>
            <person name="Lourenco M.V."/>
            <person name="Oliveira V.M."/>
            <person name="Andreote F.D."/>
        </authorList>
    </citation>
    <scope>NUCLEOTIDE SEQUENCE [LARGE SCALE GENOMIC DNA]</scope>
    <source>
        <strain evidence="4 5">HEX PRIS-MGV</strain>
    </source>
</reference>
<feature type="region of interest" description="Disordered" evidence="1">
    <location>
        <begin position="408"/>
        <end position="448"/>
    </location>
</feature>
<dbReference type="Gene3D" id="2.60.40.1120">
    <property type="entry name" value="Carboxypeptidase-like, regulatory domain"/>
    <property type="match status" value="1"/>
</dbReference>
<dbReference type="PANTHER" id="PTHR34978:SF3">
    <property type="entry name" value="SLR0241 PROTEIN"/>
    <property type="match status" value="1"/>
</dbReference>
<evidence type="ECO:0000256" key="1">
    <source>
        <dbReference type="SAM" id="MobiDB-lite"/>
    </source>
</evidence>
<feature type="transmembrane region" description="Helical" evidence="2">
    <location>
        <begin position="385"/>
        <end position="405"/>
    </location>
</feature>
<keyword evidence="2" id="KW-1133">Transmembrane helix</keyword>
<name>A0A368KQD5_9BACT</name>
<dbReference type="InterPro" id="IPR008969">
    <property type="entry name" value="CarboxyPept-like_regulatory"/>
</dbReference>
<feature type="domain" description="Peptidase M56" evidence="3">
    <location>
        <begin position="125"/>
        <end position="367"/>
    </location>
</feature>
<keyword evidence="2" id="KW-0812">Transmembrane</keyword>
<dbReference type="Gene3D" id="3.40.30.10">
    <property type="entry name" value="Glutaredoxin"/>
    <property type="match status" value="1"/>
</dbReference>
<feature type="transmembrane region" description="Helical" evidence="2">
    <location>
        <begin position="163"/>
        <end position="184"/>
    </location>
</feature>
<evidence type="ECO:0000259" key="3">
    <source>
        <dbReference type="Pfam" id="PF05569"/>
    </source>
</evidence>
<dbReference type="Pfam" id="PF13899">
    <property type="entry name" value="Thioredoxin_7"/>
    <property type="match status" value="1"/>
</dbReference>
<feature type="transmembrane region" description="Helical" evidence="2">
    <location>
        <begin position="6"/>
        <end position="28"/>
    </location>
</feature>
<evidence type="ECO:0000313" key="5">
    <source>
        <dbReference type="Proteomes" id="UP000253562"/>
    </source>
</evidence>
<protein>
    <recommendedName>
        <fullName evidence="3">Peptidase M56 domain-containing protein</fullName>
    </recommendedName>
</protein>
<dbReference type="Gene3D" id="3.30.2010.10">
    <property type="entry name" value="Metalloproteases ('zincins'), catalytic domain"/>
    <property type="match status" value="1"/>
</dbReference>
<keyword evidence="2" id="KW-0472">Membrane</keyword>
<dbReference type="Proteomes" id="UP000253562">
    <property type="component" value="Unassembled WGS sequence"/>
</dbReference>
<feature type="compositionally biased region" description="Basic and acidic residues" evidence="1">
    <location>
        <begin position="414"/>
        <end position="441"/>
    </location>
</feature>
<feature type="transmembrane region" description="Helical" evidence="2">
    <location>
        <begin position="40"/>
        <end position="62"/>
    </location>
</feature>
<dbReference type="Pfam" id="PF05569">
    <property type="entry name" value="Peptidase_M56"/>
    <property type="match status" value="1"/>
</dbReference>
<evidence type="ECO:0000313" key="4">
    <source>
        <dbReference type="EMBL" id="RCS48247.1"/>
    </source>
</evidence>
<dbReference type="OrthoDB" id="232400at2"/>